<keyword evidence="2" id="KW-1185">Reference proteome</keyword>
<dbReference type="Proteomes" id="UP000321464">
    <property type="component" value="Unassembled WGS sequence"/>
</dbReference>
<dbReference type="RefSeq" id="WP_218033236.1">
    <property type="nucleotide sequence ID" value="NZ_BJYR01000003.1"/>
</dbReference>
<protein>
    <submittedName>
        <fullName evidence="1">Uncharacterized protein</fullName>
    </submittedName>
</protein>
<evidence type="ECO:0000313" key="2">
    <source>
        <dbReference type="Proteomes" id="UP000321464"/>
    </source>
</evidence>
<proteinExistence type="predicted"/>
<organism evidence="1 2">
    <name type="scientific">Novosphingobium sediminis</name>
    <dbReference type="NCBI Taxonomy" id="707214"/>
    <lineage>
        <taxon>Bacteria</taxon>
        <taxon>Pseudomonadati</taxon>
        <taxon>Pseudomonadota</taxon>
        <taxon>Alphaproteobacteria</taxon>
        <taxon>Sphingomonadales</taxon>
        <taxon>Sphingomonadaceae</taxon>
        <taxon>Novosphingobium</taxon>
    </lineage>
</organism>
<accession>A0A512AGG9</accession>
<evidence type="ECO:0000313" key="1">
    <source>
        <dbReference type="EMBL" id="GEN98732.1"/>
    </source>
</evidence>
<sequence>MSLFDPKSRYADLPTVLTTDARGRTVEAVPPAPPLTQALRGRHLRRQGERPDHLAALYLGDPAGFWRLGEINDTMTAEALSELREVRIPVKR</sequence>
<reference evidence="1 2" key="1">
    <citation type="submission" date="2019-07" db="EMBL/GenBank/DDBJ databases">
        <title>Whole genome shotgun sequence of Novosphingobium sediminis NBRC 106119.</title>
        <authorList>
            <person name="Hosoyama A."/>
            <person name="Uohara A."/>
            <person name="Ohji S."/>
            <person name="Ichikawa N."/>
        </authorList>
    </citation>
    <scope>NUCLEOTIDE SEQUENCE [LARGE SCALE GENOMIC DNA]</scope>
    <source>
        <strain evidence="1 2">NBRC 106119</strain>
    </source>
</reference>
<comment type="caution">
    <text evidence="1">The sequence shown here is derived from an EMBL/GenBank/DDBJ whole genome shotgun (WGS) entry which is preliminary data.</text>
</comment>
<gene>
    <name evidence="1" type="ORF">NSE01_05650</name>
</gene>
<dbReference type="EMBL" id="BJYR01000003">
    <property type="protein sequence ID" value="GEN98732.1"/>
    <property type="molecule type" value="Genomic_DNA"/>
</dbReference>
<name>A0A512AGG9_9SPHN</name>
<dbReference type="AlphaFoldDB" id="A0A512AGG9"/>